<dbReference type="OrthoDB" id="3939101at2759"/>
<protein>
    <submittedName>
        <fullName evidence="1">Uncharacterized protein</fullName>
    </submittedName>
</protein>
<keyword evidence="2" id="KW-1185">Reference proteome</keyword>
<evidence type="ECO:0000313" key="2">
    <source>
        <dbReference type="Proteomes" id="UP000316270"/>
    </source>
</evidence>
<gene>
    <name evidence="1" type="ORF">FKW77_010229</name>
</gene>
<dbReference type="EMBL" id="CP042189">
    <property type="protein sequence ID" value="QDS71188.1"/>
    <property type="molecule type" value="Genomic_DNA"/>
</dbReference>
<dbReference type="Proteomes" id="UP000316270">
    <property type="component" value="Chromosome 5"/>
</dbReference>
<accession>A0A517L6F3</accession>
<sequence length="98" mass="9936">MPYLPALTLAANSSCPTARNASYYSVEGATGCCTSAATAMTLQSTQGLACCPCGAACTGYMPKVQAWILSGDDLQIIGVASPTTTATPAPPPIATRQY</sequence>
<name>A0A517L6F3_9PEZI</name>
<reference evidence="1 2" key="1">
    <citation type="submission" date="2019-07" db="EMBL/GenBank/DDBJ databases">
        <title>Finished genome of Venturia effusa.</title>
        <authorList>
            <person name="Young C.A."/>
            <person name="Cox M.P."/>
            <person name="Ganley A.R.D."/>
            <person name="David W.J."/>
        </authorList>
    </citation>
    <scope>NUCLEOTIDE SEQUENCE [LARGE SCALE GENOMIC DNA]</scope>
    <source>
        <strain evidence="2">albino</strain>
    </source>
</reference>
<dbReference type="AlphaFoldDB" id="A0A517L6F3"/>
<organism evidence="1 2">
    <name type="scientific">Venturia effusa</name>
    <dbReference type="NCBI Taxonomy" id="50376"/>
    <lineage>
        <taxon>Eukaryota</taxon>
        <taxon>Fungi</taxon>
        <taxon>Dikarya</taxon>
        <taxon>Ascomycota</taxon>
        <taxon>Pezizomycotina</taxon>
        <taxon>Dothideomycetes</taxon>
        <taxon>Pleosporomycetidae</taxon>
        <taxon>Venturiales</taxon>
        <taxon>Venturiaceae</taxon>
        <taxon>Venturia</taxon>
    </lineage>
</organism>
<proteinExistence type="predicted"/>
<evidence type="ECO:0000313" key="1">
    <source>
        <dbReference type="EMBL" id="QDS71188.1"/>
    </source>
</evidence>